<dbReference type="RefSeq" id="WP_093787279.1">
    <property type="nucleotide sequence ID" value="NZ_FNIE01000014.1"/>
</dbReference>
<feature type="transmembrane region" description="Helical" evidence="1">
    <location>
        <begin position="79"/>
        <end position="102"/>
    </location>
</feature>
<dbReference type="AlphaFoldDB" id="A0A1H0NIZ9"/>
<feature type="transmembrane region" description="Helical" evidence="1">
    <location>
        <begin position="12"/>
        <end position="27"/>
    </location>
</feature>
<proteinExistence type="predicted"/>
<name>A0A1H0NIZ9_9ACTN</name>
<dbReference type="STRING" id="310781.SAMN05216259_11486"/>
<evidence type="ECO:0000313" key="2">
    <source>
        <dbReference type="EMBL" id="SDO92732.1"/>
    </source>
</evidence>
<evidence type="ECO:0000256" key="1">
    <source>
        <dbReference type="SAM" id="Phobius"/>
    </source>
</evidence>
<accession>A0A1H0NIZ9</accession>
<gene>
    <name evidence="2" type="ORF">SAMN05216259_11486</name>
</gene>
<keyword evidence="3" id="KW-1185">Reference proteome</keyword>
<dbReference type="OrthoDB" id="9847807at2"/>
<dbReference type="Proteomes" id="UP000199341">
    <property type="component" value="Unassembled WGS sequence"/>
</dbReference>
<sequence>MAAVRGLRSAEILYVLAVACLAAVGAARGTPAPYVAAILLTLPCGLPATVAVYGGYAALKGVGSLFAAATYPNGDDAPWLTAASSTLNVTVLTAAAVANVLLLERARRNHTRTAGR</sequence>
<keyword evidence="1" id="KW-0472">Membrane</keyword>
<evidence type="ECO:0000313" key="3">
    <source>
        <dbReference type="Proteomes" id="UP000199341"/>
    </source>
</evidence>
<keyword evidence="1" id="KW-1133">Transmembrane helix</keyword>
<keyword evidence="1" id="KW-0812">Transmembrane</keyword>
<dbReference type="EMBL" id="FNIE01000014">
    <property type="protein sequence ID" value="SDO92732.1"/>
    <property type="molecule type" value="Genomic_DNA"/>
</dbReference>
<protein>
    <submittedName>
        <fullName evidence="2">Uncharacterized protein</fullName>
    </submittedName>
</protein>
<organism evidence="2 3">
    <name type="scientific">Actinacidiphila guanduensis</name>
    <dbReference type="NCBI Taxonomy" id="310781"/>
    <lineage>
        <taxon>Bacteria</taxon>
        <taxon>Bacillati</taxon>
        <taxon>Actinomycetota</taxon>
        <taxon>Actinomycetes</taxon>
        <taxon>Kitasatosporales</taxon>
        <taxon>Streptomycetaceae</taxon>
        <taxon>Actinacidiphila</taxon>
    </lineage>
</organism>
<feature type="transmembrane region" description="Helical" evidence="1">
    <location>
        <begin position="34"/>
        <end position="59"/>
    </location>
</feature>
<reference evidence="2 3" key="1">
    <citation type="submission" date="2016-10" db="EMBL/GenBank/DDBJ databases">
        <authorList>
            <person name="de Groot N.N."/>
        </authorList>
    </citation>
    <scope>NUCLEOTIDE SEQUENCE [LARGE SCALE GENOMIC DNA]</scope>
    <source>
        <strain evidence="2 3">CGMCC 4.2022</strain>
    </source>
</reference>